<evidence type="ECO:0000313" key="3">
    <source>
        <dbReference type="Proteomes" id="UP000654918"/>
    </source>
</evidence>
<proteinExistence type="predicted"/>
<keyword evidence="1" id="KW-1133">Transmembrane helix</keyword>
<comment type="caution">
    <text evidence="2">The sequence shown here is derived from an EMBL/GenBank/DDBJ whole genome shotgun (WGS) entry which is preliminary data.</text>
</comment>
<sequence length="129" mass="14621">MPNCSQYHTRIENPDVSGIGVMIGFLGTGCLTVLLLILHYIFFYEPEFNPFRKPDDSWRYAKRPNVIDIAVLNRVRWAFSLLGFSFSWLNDRKKGTPLEDAVNKVCAALGSRPKGANHQSPGTRSVLRH</sequence>
<dbReference type="Proteomes" id="UP000654918">
    <property type="component" value="Unassembled WGS sequence"/>
</dbReference>
<dbReference type="AlphaFoldDB" id="A0A8H6KQR0"/>
<protein>
    <submittedName>
        <fullName evidence="2">Uncharacterized protein</fullName>
    </submittedName>
</protein>
<organism evidence="2 3">
    <name type="scientific">Colletotrichum plurivorum</name>
    <dbReference type="NCBI Taxonomy" id="2175906"/>
    <lineage>
        <taxon>Eukaryota</taxon>
        <taxon>Fungi</taxon>
        <taxon>Dikarya</taxon>
        <taxon>Ascomycota</taxon>
        <taxon>Pezizomycotina</taxon>
        <taxon>Sordariomycetes</taxon>
        <taxon>Hypocreomycetidae</taxon>
        <taxon>Glomerellales</taxon>
        <taxon>Glomerellaceae</taxon>
        <taxon>Colletotrichum</taxon>
        <taxon>Colletotrichum orchidearum species complex</taxon>
    </lineage>
</organism>
<keyword evidence="3" id="KW-1185">Reference proteome</keyword>
<keyword evidence="1" id="KW-0472">Membrane</keyword>
<evidence type="ECO:0000256" key="1">
    <source>
        <dbReference type="SAM" id="Phobius"/>
    </source>
</evidence>
<feature type="transmembrane region" description="Helical" evidence="1">
    <location>
        <begin position="20"/>
        <end position="43"/>
    </location>
</feature>
<keyword evidence="1" id="KW-0812">Transmembrane</keyword>
<gene>
    <name evidence="2" type="ORF">CPLU01_04050</name>
</gene>
<name>A0A8H6KQR0_9PEZI</name>
<dbReference type="EMBL" id="WIGO01000036">
    <property type="protein sequence ID" value="KAF6835947.1"/>
    <property type="molecule type" value="Genomic_DNA"/>
</dbReference>
<accession>A0A8H6KQR0</accession>
<evidence type="ECO:0000313" key="2">
    <source>
        <dbReference type="EMBL" id="KAF6835947.1"/>
    </source>
</evidence>
<reference evidence="2" key="1">
    <citation type="journal article" date="2020" name="Phytopathology">
        <title>Genome Sequence Resources of Colletotrichum truncatum, C. plurivorum, C. musicola, and C. sojae: Four Species Pathogenic to Soybean (Glycine max).</title>
        <authorList>
            <person name="Rogerio F."/>
            <person name="Boufleur T.R."/>
            <person name="Ciampi-Guillardi M."/>
            <person name="Sukno S.A."/>
            <person name="Thon M.R."/>
            <person name="Massola Junior N.S."/>
            <person name="Baroncelli R."/>
        </authorList>
    </citation>
    <scope>NUCLEOTIDE SEQUENCE</scope>
    <source>
        <strain evidence="2">LFN00145</strain>
    </source>
</reference>